<evidence type="ECO:0000256" key="1">
    <source>
        <dbReference type="ARBA" id="ARBA00004141"/>
    </source>
</evidence>
<dbReference type="Pfam" id="PF13520">
    <property type="entry name" value="AA_permease_2"/>
    <property type="match status" value="1"/>
</dbReference>
<dbReference type="PANTHER" id="PTHR11785:SF73">
    <property type="entry name" value="ASC-TYPE AMINO ACID TRANSPORTER 1"/>
    <property type="match status" value="1"/>
</dbReference>
<evidence type="ECO:0000256" key="2">
    <source>
        <dbReference type="ARBA" id="ARBA00022692"/>
    </source>
</evidence>
<organism evidence="5 6">
    <name type="scientific">Ataeniobius toweri</name>
    <dbReference type="NCBI Taxonomy" id="208326"/>
    <lineage>
        <taxon>Eukaryota</taxon>
        <taxon>Metazoa</taxon>
        <taxon>Chordata</taxon>
        <taxon>Craniata</taxon>
        <taxon>Vertebrata</taxon>
        <taxon>Euteleostomi</taxon>
        <taxon>Actinopterygii</taxon>
        <taxon>Neopterygii</taxon>
        <taxon>Teleostei</taxon>
        <taxon>Neoteleostei</taxon>
        <taxon>Acanthomorphata</taxon>
        <taxon>Ovalentaria</taxon>
        <taxon>Atherinomorphae</taxon>
        <taxon>Cyprinodontiformes</taxon>
        <taxon>Goodeidae</taxon>
        <taxon>Ataeniobius</taxon>
    </lineage>
</organism>
<gene>
    <name evidence="5" type="ORF">ATANTOWER_022756</name>
</gene>
<evidence type="ECO:0000256" key="4">
    <source>
        <dbReference type="ARBA" id="ARBA00023136"/>
    </source>
</evidence>
<proteinExistence type="predicted"/>
<dbReference type="InterPro" id="IPR050598">
    <property type="entry name" value="AminoAcid_Transporter"/>
</dbReference>
<dbReference type="PANTHER" id="PTHR11785">
    <property type="entry name" value="AMINO ACID TRANSPORTER"/>
    <property type="match status" value="1"/>
</dbReference>
<protein>
    <submittedName>
        <fullName evidence="5">Uncharacterized protein</fullName>
    </submittedName>
</protein>
<reference evidence="5 6" key="1">
    <citation type="submission" date="2021-07" db="EMBL/GenBank/DDBJ databases">
        <authorList>
            <person name="Palmer J.M."/>
        </authorList>
    </citation>
    <scope>NUCLEOTIDE SEQUENCE [LARGE SCALE GENOMIC DNA]</scope>
    <source>
        <strain evidence="5 6">AT_MEX2019</strain>
        <tissue evidence="5">Muscle</tissue>
    </source>
</reference>
<dbReference type="Gene3D" id="1.20.1740.10">
    <property type="entry name" value="Amino acid/polyamine transporter I"/>
    <property type="match status" value="1"/>
</dbReference>
<dbReference type="EMBL" id="JAHUTI010004997">
    <property type="protein sequence ID" value="MED6234128.1"/>
    <property type="molecule type" value="Genomic_DNA"/>
</dbReference>
<keyword evidence="6" id="KW-1185">Reference proteome</keyword>
<dbReference type="Proteomes" id="UP001345963">
    <property type="component" value="Unassembled WGS sequence"/>
</dbReference>
<dbReference type="InterPro" id="IPR002293">
    <property type="entry name" value="AA/rel_permease1"/>
</dbReference>
<evidence type="ECO:0000256" key="3">
    <source>
        <dbReference type="ARBA" id="ARBA00022989"/>
    </source>
</evidence>
<comment type="caution">
    <text evidence="5">The sequence shown here is derived from an EMBL/GenBank/DDBJ whole genome shotgun (WGS) entry which is preliminary data.</text>
</comment>
<accession>A0ABU7A8I0</accession>
<evidence type="ECO:0000313" key="6">
    <source>
        <dbReference type="Proteomes" id="UP001345963"/>
    </source>
</evidence>
<keyword evidence="2" id="KW-0812">Transmembrane</keyword>
<keyword evidence="4" id="KW-0472">Membrane</keyword>
<name>A0ABU7A8I0_9TELE</name>
<comment type="subcellular location">
    <subcellularLocation>
        <location evidence="1">Membrane</location>
        <topology evidence="1">Multi-pass membrane protein</topology>
    </subcellularLocation>
</comment>
<sequence>MPISVAFSTFGGINGYLFTSSRLCFSGAREGHLPSLLSMIHYNKCTPIPALLVCPGDETEVPHIKPDVGYIFISVFGK</sequence>
<evidence type="ECO:0000313" key="5">
    <source>
        <dbReference type="EMBL" id="MED6234128.1"/>
    </source>
</evidence>
<keyword evidence="3" id="KW-1133">Transmembrane helix</keyword>